<dbReference type="Gene3D" id="3.40.50.1820">
    <property type="entry name" value="alpha/beta hydrolase"/>
    <property type="match status" value="1"/>
</dbReference>
<dbReference type="InterPro" id="IPR001375">
    <property type="entry name" value="Peptidase_S9_cat"/>
</dbReference>
<reference evidence="3" key="1">
    <citation type="journal article" date="2014" name="Int. J. Syst. Evol. Microbiol.">
        <title>Complete genome sequence of Corynebacterium casei LMG S-19264T (=DSM 44701T), isolated from a smear-ripened cheese.</title>
        <authorList>
            <consortium name="US DOE Joint Genome Institute (JGI-PGF)"/>
            <person name="Walter F."/>
            <person name="Albersmeier A."/>
            <person name="Kalinowski J."/>
            <person name="Ruckert C."/>
        </authorList>
    </citation>
    <scope>NUCLEOTIDE SEQUENCE</scope>
    <source>
        <strain evidence="3">NBRC 101628</strain>
    </source>
</reference>
<dbReference type="GO" id="GO:0006508">
    <property type="term" value="P:proteolysis"/>
    <property type="evidence" value="ECO:0007669"/>
    <property type="project" value="InterPro"/>
</dbReference>
<dbReference type="GO" id="GO:0004252">
    <property type="term" value="F:serine-type endopeptidase activity"/>
    <property type="evidence" value="ECO:0007669"/>
    <property type="project" value="TreeGrafter"/>
</dbReference>
<dbReference type="PANTHER" id="PTHR42776:SF27">
    <property type="entry name" value="DIPEPTIDYL PEPTIDASE FAMILY MEMBER 6"/>
    <property type="match status" value="1"/>
</dbReference>
<dbReference type="PANTHER" id="PTHR42776">
    <property type="entry name" value="SERINE PEPTIDASE S9 FAMILY MEMBER"/>
    <property type="match status" value="1"/>
</dbReference>
<dbReference type="InterPro" id="IPR029058">
    <property type="entry name" value="AB_hydrolase_fold"/>
</dbReference>
<dbReference type="AlphaFoldDB" id="A0AA37S045"/>
<feature type="domain" description="Peptidase S9 prolyl oligopeptidase catalytic" evidence="2">
    <location>
        <begin position="424"/>
        <end position="640"/>
    </location>
</feature>
<evidence type="ECO:0000313" key="4">
    <source>
        <dbReference type="Proteomes" id="UP001161422"/>
    </source>
</evidence>
<gene>
    <name evidence="3" type="ORF">GCM10007895_32640</name>
</gene>
<dbReference type="EMBL" id="BSNC01000012">
    <property type="protein sequence ID" value="GLP97957.1"/>
    <property type="molecule type" value="Genomic_DNA"/>
</dbReference>
<evidence type="ECO:0000313" key="3">
    <source>
        <dbReference type="EMBL" id="GLP97957.1"/>
    </source>
</evidence>
<comment type="caution">
    <text evidence="3">The sequence shown here is derived from an EMBL/GenBank/DDBJ whole genome shotgun (WGS) entry which is preliminary data.</text>
</comment>
<dbReference type="Pfam" id="PF00326">
    <property type="entry name" value="Peptidase_S9"/>
    <property type="match status" value="1"/>
</dbReference>
<keyword evidence="4" id="KW-1185">Reference proteome</keyword>
<evidence type="ECO:0000256" key="1">
    <source>
        <dbReference type="ARBA" id="ARBA00022801"/>
    </source>
</evidence>
<dbReference type="SUPFAM" id="SSF53474">
    <property type="entry name" value="alpha/beta-Hydrolases"/>
    <property type="match status" value="1"/>
</dbReference>
<keyword evidence="1" id="KW-0378">Hydrolase</keyword>
<evidence type="ECO:0000259" key="2">
    <source>
        <dbReference type="Pfam" id="PF00326"/>
    </source>
</evidence>
<protein>
    <submittedName>
        <fullName evidence="3">Prolyl oligopeptidase</fullName>
    </submittedName>
</protein>
<organism evidence="3 4">
    <name type="scientific">Paraferrimonas sedimenticola</name>
    <dbReference type="NCBI Taxonomy" id="375674"/>
    <lineage>
        <taxon>Bacteria</taxon>
        <taxon>Pseudomonadati</taxon>
        <taxon>Pseudomonadota</taxon>
        <taxon>Gammaproteobacteria</taxon>
        <taxon>Alteromonadales</taxon>
        <taxon>Ferrimonadaceae</taxon>
        <taxon>Paraferrimonas</taxon>
    </lineage>
</organism>
<name>A0AA37S045_9GAMM</name>
<sequence length="647" mass="72956">MRVYIVLFCLIIVVTVNSVFASALPDLKAFAKLPDKSMLTLSPTGKRLAYRDTSEGDRIIVLSLDDGKLISSTELQDVNPSRLIFVSDERLILVAYENERIHNVRYRHNVSAAFSLDLNNFKLHQMLIPGYGILYRQTNVGVIEGFSEDHNYAYMPAYDQQERYNLYRVDLRKKRKPALVQRGTSDTINYFLNKNMEVVARERFNPKAQEHRIQVLEDGSWRDIYEENTPVIRRSFVGLTPDQKHIITYAESSDADQFAYFNMRLSDGRIDKPTFGENQKSVRGRFSTESGQIEGVVYEGFEPDYDFFDQKLSARFKGIAAALPDNTVRIVSRTPDWSKIVMLMEGYQTAGDYILYENSQLRMLASRRPDIPRDAVADVKIDGYLARDGWTIPTLLTIPPGAADKPMPSIVLPHGGPASHDKLEFDWLSQFLASRGYLVIQPQFRGSTGFGPEHRKKGRGEWGKGMQTDLTDAVAAYVERGLVNPERVCIMGWSYGGYAALAGIAFTPEVFRCAVSINGVSDMVEFLKTSRLSYGKYSRSFTYWQNLLGKGESPSTAELEAISPIDYVEHIKHPVLLIHGENDAIVKSSQSSDMYSELKSENKPVEYLEIEDGDHGLNESSARIQSLIAIEQFLEKNLGGNGASSLK</sequence>
<proteinExistence type="predicted"/>
<reference evidence="3" key="2">
    <citation type="submission" date="2023-01" db="EMBL/GenBank/DDBJ databases">
        <title>Draft genome sequence of Paraferrimonas sedimenticola strain NBRC 101628.</title>
        <authorList>
            <person name="Sun Q."/>
            <person name="Mori K."/>
        </authorList>
    </citation>
    <scope>NUCLEOTIDE SEQUENCE</scope>
    <source>
        <strain evidence="3">NBRC 101628</strain>
    </source>
</reference>
<accession>A0AA37S045</accession>
<dbReference type="SUPFAM" id="SSF82171">
    <property type="entry name" value="DPP6 N-terminal domain-like"/>
    <property type="match status" value="1"/>
</dbReference>
<dbReference type="RefSeq" id="WP_095506877.1">
    <property type="nucleotide sequence ID" value="NZ_BSNC01000012.1"/>
</dbReference>
<dbReference type="Proteomes" id="UP001161422">
    <property type="component" value="Unassembled WGS sequence"/>
</dbReference>